<dbReference type="GO" id="GO:0000155">
    <property type="term" value="F:phosphorelay sensor kinase activity"/>
    <property type="evidence" value="ECO:0007669"/>
    <property type="project" value="InterPro"/>
</dbReference>
<dbReference type="InterPro" id="IPR050640">
    <property type="entry name" value="Bact_2-comp_sensor_kinase"/>
</dbReference>
<keyword evidence="1" id="KW-1133">Transmembrane helix</keyword>
<sequence>MYYLSRKKQFWVCQIIGWSMLAVANLLLRSMPDFNNLGEQVVNSIVILLFGLLTSLGLRVFYIKSSVIEKSLSRMVIPVLTCSLVSTGVITLFMLGTISLLHNTNPDYDSALSHMNIISNIIGLYPITLIWSCIYLGVQSLQRWKQVESEKLSLQLALKEAQLNTLIGQINPHFMFNSLNNIRALMLEDINQARASITQLSNVMRHALSADKKSHIPLEQELKVIVEFIAISGIQYEDRLEFKSKVDDQLLHVLIPPMMIQMLVENAIKHGISLVKGGGVLSLEINKQADLIFIQVCNPGSLKPSSATSTSTNIGLHNIRKRLQLLYGSSASLELSEADETVIATLTFPIQSHHSKAEL</sequence>
<keyword evidence="1" id="KW-0812">Transmembrane</keyword>
<dbReference type="Gene3D" id="3.30.565.10">
    <property type="entry name" value="Histidine kinase-like ATPase, C-terminal domain"/>
    <property type="match status" value="1"/>
</dbReference>
<dbReference type="Pfam" id="PF06580">
    <property type="entry name" value="His_kinase"/>
    <property type="match status" value="1"/>
</dbReference>
<gene>
    <name evidence="3" type="ORF">C1E23_18265</name>
</gene>
<feature type="transmembrane region" description="Helical" evidence="1">
    <location>
        <begin position="9"/>
        <end position="28"/>
    </location>
</feature>
<dbReference type="GO" id="GO:0016020">
    <property type="term" value="C:membrane"/>
    <property type="evidence" value="ECO:0007669"/>
    <property type="project" value="InterPro"/>
</dbReference>
<name>A0A4Q7IHY5_9GAMM</name>
<keyword evidence="3" id="KW-0418">Kinase</keyword>
<feature type="domain" description="Signal transduction histidine kinase internal region" evidence="2">
    <location>
        <begin position="161"/>
        <end position="240"/>
    </location>
</feature>
<feature type="transmembrane region" description="Helical" evidence="1">
    <location>
        <begin position="117"/>
        <end position="138"/>
    </location>
</feature>
<dbReference type="InterPro" id="IPR036890">
    <property type="entry name" value="HATPase_C_sf"/>
</dbReference>
<reference evidence="3 4" key="1">
    <citation type="submission" date="2018-01" db="EMBL/GenBank/DDBJ databases">
        <title>Co-occurrence of chitin degradation, pigmentation and bioactivity in marine Pseudoalteromonas.</title>
        <authorList>
            <person name="Paulsen S."/>
            <person name="Gram L."/>
            <person name="Machado H."/>
        </authorList>
    </citation>
    <scope>NUCLEOTIDE SEQUENCE [LARGE SCALE GENOMIC DNA]</scope>
    <source>
        <strain evidence="3 4">S3898</strain>
    </source>
</reference>
<accession>A0A4Q7IHY5</accession>
<dbReference type="AlphaFoldDB" id="A0A4Q7IHY5"/>
<feature type="transmembrane region" description="Helical" evidence="1">
    <location>
        <begin position="75"/>
        <end position="97"/>
    </location>
</feature>
<keyword evidence="1" id="KW-0472">Membrane</keyword>
<proteinExistence type="predicted"/>
<dbReference type="PANTHER" id="PTHR34220">
    <property type="entry name" value="SENSOR HISTIDINE KINASE YPDA"/>
    <property type="match status" value="1"/>
</dbReference>
<organism evidence="3 4">
    <name type="scientific">Pseudoalteromonas phenolica</name>
    <dbReference type="NCBI Taxonomy" id="161398"/>
    <lineage>
        <taxon>Bacteria</taxon>
        <taxon>Pseudomonadati</taxon>
        <taxon>Pseudomonadota</taxon>
        <taxon>Gammaproteobacteria</taxon>
        <taxon>Alteromonadales</taxon>
        <taxon>Pseudoalteromonadaceae</taxon>
        <taxon>Pseudoalteromonas</taxon>
    </lineage>
</organism>
<evidence type="ECO:0000313" key="4">
    <source>
        <dbReference type="Proteomes" id="UP000291338"/>
    </source>
</evidence>
<feature type="transmembrane region" description="Helical" evidence="1">
    <location>
        <begin position="40"/>
        <end position="63"/>
    </location>
</feature>
<dbReference type="PANTHER" id="PTHR34220:SF7">
    <property type="entry name" value="SENSOR HISTIDINE KINASE YPDA"/>
    <property type="match status" value="1"/>
</dbReference>
<dbReference type="EMBL" id="PPSX01000085">
    <property type="protein sequence ID" value="RZQ51673.1"/>
    <property type="molecule type" value="Genomic_DNA"/>
</dbReference>
<comment type="caution">
    <text evidence="3">The sequence shown here is derived from an EMBL/GenBank/DDBJ whole genome shotgun (WGS) entry which is preliminary data.</text>
</comment>
<evidence type="ECO:0000259" key="2">
    <source>
        <dbReference type="Pfam" id="PF06580"/>
    </source>
</evidence>
<evidence type="ECO:0000313" key="3">
    <source>
        <dbReference type="EMBL" id="RZQ51673.1"/>
    </source>
</evidence>
<evidence type="ECO:0000256" key="1">
    <source>
        <dbReference type="SAM" id="Phobius"/>
    </source>
</evidence>
<dbReference type="InterPro" id="IPR010559">
    <property type="entry name" value="Sig_transdc_His_kin_internal"/>
</dbReference>
<dbReference type="SUPFAM" id="SSF55874">
    <property type="entry name" value="ATPase domain of HSP90 chaperone/DNA topoisomerase II/histidine kinase"/>
    <property type="match status" value="1"/>
</dbReference>
<protein>
    <submittedName>
        <fullName evidence="3">Histidine kinase</fullName>
    </submittedName>
</protein>
<dbReference type="Proteomes" id="UP000291338">
    <property type="component" value="Unassembled WGS sequence"/>
</dbReference>
<keyword evidence="3" id="KW-0808">Transferase</keyword>